<reference evidence="2 3" key="1">
    <citation type="submission" date="2020-02" db="EMBL/GenBank/DDBJ databases">
        <title>Flavobacterium sp. genome.</title>
        <authorList>
            <person name="Jung H.S."/>
            <person name="Baek J.H."/>
            <person name="Jeon C.O."/>
        </authorList>
    </citation>
    <scope>NUCLEOTIDE SEQUENCE [LARGE SCALE GENOMIC DNA]</scope>
    <source>
        <strain evidence="2 3">SE-s27</strain>
    </source>
</reference>
<dbReference type="Gene3D" id="2.120.10.30">
    <property type="entry name" value="TolB, C-terminal domain"/>
    <property type="match status" value="2"/>
</dbReference>
<name>A0ABX1QRZ1_9FLAO</name>
<proteinExistence type="predicted"/>
<evidence type="ECO:0000313" key="3">
    <source>
        <dbReference type="Proteomes" id="UP000767947"/>
    </source>
</evidence>
<dbReference type="SUPFAM" id="SSF53474">
    <property type="entry name" value="alpha/beta-Hydrolases"/>
    <property type="match status" value="1"/>
</dbReference>
<comment type="caution">
    <text evidence="2">The sequence shown here is derived from an EMBL/GenBank/DDBJ whole genome shotgun (WGS) entry which is preliminary data.</text>
</comment>
<dbReference type="PANTHER" id="PTHR11731">
    <property type="entry name" value="PROTEASE FAMILY S9B,C DIPEPTIDYL-PEPTIDASE IV-RELATED"/>
    <property type="match status" value="1"/>
</dbReference>
<accession>A0ABX1QRZ1</accession>
<dbReference type="SUPFAM" id="SSF82171">
    <property type="entry name" value="DPP6 N-terminal domain-like"/>
    <property type="match status" value="1"/>
</dbReference>
<gene>
    <name evidence="2" type="ORF">G6042_03020</name>
</gene>
<evidence type="ECO:0000313" key="2">
    <source>
        <dbReference type="EMBL" id="NMH24235.1"/>
    </source>
</evidence>
<evidence type="ECO:0000259" key="1">
    <source>
        <dbReference type="Pfam" id="PF00326"/>
    </source>
</evidence>
<dbReference type="RefSeq" id="WP_169522821.1">
    <property type="nucleotide sequence ID" value="NZ_JAAMPT010000197.1"/>
</dbReference>
<sequence>MKFTYLPTFYGVIAILLVGLVPCPVMGQVLTKKHVTEADYGLWHTMGSEQLSDKGNWVSYRFSYENDMDTTFVVHTKTDRKFVFLNLQHGQFIGETSFAFIKKEGLVLFDLKNGTEKLYANVSRYDYSADGQYLVTLEDARALVIRKNETVTERIENVTAYEWNLDKTKLVYATSENGKGSIGSLSLKNTFSNQVILKPNAQTFEVLKWQQNGNSIAFYGVDKGNEVVCYYDFVAAKLYTVKSSDAIFPSQMKISPDQNIALKVSRDGKKVFFGITNVVARDTTGYSSGVEVWHAKDQLLYRERKLRASVPYSQFLAVWFPKERLVKAISSEQQNWFALNGTQDYALVADKYQYKPKYKLYADMDYYLMNIRTGVKELVIKEQSGYDSQIDFSPDRKYISYYKNSNWWVYDIVKKSHSNLTQGLNVSWDNWVDDPGAELRVWGQTDWTKDGKFVLCYDYHDIWAISLDGKQRKRLTNGKEKNLRFRFDTSAVSNSQEFNYSETGTFIYDLSKEVVLTSYNLQSGAHGFFNLKPNQEAKSLIVDDAMVTKFKKSKKGTAFISVKQRFDLPPTLVFDNNGLQKVIVHSNEHQKNYHWGKTEMIHYTDSKGTPLNGILYYPANYDASKKYPMVVFIYETFSKYRHDYITPSLHNGFGFNIVNLTADGYAVLLPDISFEKGNSCISAVDCVTAATKKVIEMGVADAKRIGLTGQSFGGYETNFIITQTDLFATAISGSAVSDNLQHYFTINTNDHEIDGWRYENQQYRMGFSFYDNQEAYHRNSPLLNASTITTPLLTWAGKIDETVQPRQAETFYAALRRLKKEHVMLVYDNEGHIFRDPKNQEDLLRKMNDWFGHYLKGEPKRAWMKSDIEQ</sequence>
<dbReference type="Gene3D" id="3.40.50.1820">
    <property type="entry name" value="alpha/beta hydrolase"/>
    <property type="match status" value="1"/>
</dbReference>
<organism evidence="2 3">
    <name type="scientific">Flavobacterium solisilvae</name>
    <dbReference type="NCBI Taxonomy" id="1852019"/>
    <lineage>
        <taxon>Bacteria</taxon>
        <taxon>Pseudomonadati</taxon>
        <taxon>Bacteroidota</taxon>
        <taxon>Flavobacteriia</taxon>
        <taxon>Flavobacteriales</taxon>
        <taxon>Flavobacteriaceae</taxon>
        <taxon>Flavobacterium</taxon>
    </lineage>
</organism>
<keyword evidence="3" id="KW-1185">Reference proteome</keyword>
<dbReference type="InterPro" id="IPR001375">
    <property type="entry name" value="Peptidase_S9_cat"/>
</dbReference>
<dbReference type="InterPro" id="IPR029058">
    <property type="entry name" value="AB_hydrolase_fold"/>
</dbReference>
<protein>
    <submittedName>
        <fullName evidence="2">Prolyl oligopeptidase family serine peptidase</fullName>
    </submittedName>
</protein>
<dbReference type="PANTHER" id="PTHR11731:SF193">
    <property type="entry name" value="DIPEPTIDYL PEPTIDASE 9"/>
    <property type="match status" value="1"/>
</dbReference>
<dbReference type="Pfam" id="PF00326">
    <property type="entry name" value="Peptidase_S9"/>
    <property type="match status" value="1"/>
</dbReference>
<dbReference type="Proteomes" id="UP000767947">
    <property type="component" value="Unassembled WGS sequence"/>
</dbReference>
<feature type="domain" description="Peptidase S9 prolyl oligopeptidase catalytic" evidence="1">
    <location>
        <begin position="687"/>
        <end position="857"/>
    </location>
</feature>
<dbReference type="InterPro" id="IPR050278">
    <property type="entry name" value="Serine_Prot_S9B/DPPIV"/>
</dbReference>
<dbReference type="InterPro" id="IPR011042">
    <property type="entry name" value="6-blade_b-propeller_TolB-like"/>
</dbReference>
<dbReference type="EMBL" id="JAAMPT010000197">
    <property type="protein sequence ID" value="NMH24235.1"/>
    <property type="molecule type" value="Genomic_DNA"/>
</dbReference>